<protein>
    <submittedName>
        <fullName evidence="3">Uncharacterized protein</fullName>
    </submittedName>
</protein>
<dbReference type="EMBL" id="CAJOBF010007484">
    <property type="protein sequence ID" value="CAF4233995.1"/>
    <property type="molecule type" value="Genomic_DNA"/>
</dbReference>
<dbReference type="AlphaFoldDB" id="A0A820DMC4"/>
<comment type="caution">
    <text evidence="3">The sequence shown here is derived from an EMBL/GenBank/DDBJ whole genome shotgun (WGS) entry which is preliminary data.</text>
</comment>
<feature type="transmembrane region" description="Helical" evidence="1">
    <location>
        <begin position="12"/>
        <end position="34"/>
    </location>
</feature>
<dbReference type="Proteomes" id="UP000663842">
    <property type="component" value="Unassembled WGS sequence"/>
</dbReference>
<gene>
    <name evidence="2" type="ORF">OVN521_LOCUS12662</name>
    <name evidence="3" type="ORF">UXM345_LOCUS29807</name>
</gene>
<dbReference type="Proteomes" id="UP000663866">
    <property type="component" value="Unassembled WGS sequence"/>
</dbReference>
<proteinExistence type="predicted"/>
<reference evidence="3" key="1">
    <citation type="submission" date="2021-02" db="EMBL/GenBank/DDBJ databases">
        <authorList>
            <person name="Nowell W R."/>
        </authorList>
    </citation>
    <scope>NUCLEOTIDE SEQUENCE</scope>
</reference>
<evidence type="ECO:0000313" key="3">
    <source>
        <dbReference type="EMBL" id="CAF4233995.1"/>
    </source>
</evidence>
<keyword evidence="5" id="KW-1185">Reference proteome</keyword>
<keyword evidence="1" id="KW-0812">Transmembrane</keyword>
<organism evidence="3 4">
    <name type="scientific">Rotaria magnacalcarata</name>
    <dbReference type="NCBI Taxonomy" id="392030"/>
    <lineage>
        <taxon>Eukaryota</taxon>
        <taxon>Metazoa</taxon>
        <taxon>Spiralia</taxon>
        <taxon>Gnathifera</taxon>
        <taxon>Rotifera</taxon>
        <taxon>Eurotatoria</taxon>
        <taxon>Bdelloidea</taxon>
        <taxon>Philodinida</taxon>
        <taxon>Philodinidae</taxon>
        <taxon>Rotaria</taxon>
    </lineage>
</organism>
<sequence>MVESCPSKHRSRIATCAFTVFIIIAIIIGVLTIYCTSPKATGPVCGLKFPATTTTKPIEYDYGARSVAVGDFNNDTWMMTLFQFQSSIQLAPDLLCTCPGRST</sequence>
<keyword evidence="1" id="KW-1133">Transmembrane helix</keyword>
<evidence type="ECO:0000256" key="1">
    <source>
        <dbReference type="SAM" id="Phobius"/>
    </source>
</evidence>
<keyword evidence="1" id="KW-0472">Membrane</keyword>
<name>A0A820DMC4_9BILA</name>
<evidence type="ECO:0000313" key="4">
    <source>
        <dbReference type="Proteomes" id="UP000663842"/>
    </source>
</evidence>
<accession>A0A820DMC4</accession>
<evidence type="ECO:0000313" key="5">
    <source>
        <dbReference type="Proteomes" id="UP000663866"/>
    </source>
</evidence>
<dbReference type="EMBL" id="CAJOBG010001788">
    <property type="protein sequence ID" value="CAF3958526.1"/>
    <property type="molecule type" value="Genomic_DNA"/>
</dbReference>
<evidence type="ECO:0000313" key="2">
    <source>
        <dbReference type="EMBL" id="CAF3958526.1"/>
    </source>
</evidence>